<evidence type="ECO:0000313" key="4">
    <source>
        <dbReference type="Proteomes" id="UP000094801"/>
    </source>
</evidence>
<feature type="region of interest" description="Disordered" evidence="1">
    <location>
        <begin position="336"/>
        <end position="359"/>
    </location>
</feature>
<proteinExistence type="predicted"/>
<accession>A0A1E4STC9</accession>
<keyword evidence="2" id="KW-1133">Transmembrane helix</keyword>
<dbReference type="SUPFAM" id="SSF47661">
    <property type="entry name" value="t-snare proteins"/>
    <property type="match status" value="1"/>
</dbReference>
<dbReference type="GO" id="GO:0016020">
    <property type="term" value="C:membrane"/>
    <property type="evidence" value="ECO:0007669"/>
    <property type="project" value="InterPro"/>
</dbReference>
<feature type="transmembrane region" description="Helical" evidence="2">
    <location>
        <begin position="265"/>
        <end position="286"/>
    </location>
</feature>
<feature type="compositionally biased region" description="Low complexity" evidence="1">
    <location>
        <begin position="469"/>
        <end position="484"/>
    </location>
</feature>
<protein>
    <submittedName>
        <fullName evidence="3">Uncharacterized protein</fullName>
    </submittedName>
</protein>
<gene>
    <name evidence="3" type="ORF">CANARDRAFT_30617</name>
</gene>
<feature type="region of interest" description="Disordered" evidence="1">
    <location>
        <begin position="460"/>
        <end position="519"/>
    </location>
</feature>
<keyword evidence="2" id="KW-0472">Membrane</keyword>
<keyword evidence="4" id="KW-1185">Reference proteome</keyword>
<dbReference type="EMBL" id="KV453876">
    <property type="protein sequence ID" value="ODV82697.1"/>
    <property type="molecule type" value="Genomic_DNA"/>
</dbReference>
<feature type="compositionally biased region" description="Low complexity" evidence="1">
    <location>
        <begin position="336"/>
        <end position="346"/>
    </location>
</feature>
<dbReference type="AlphaFoldDB" id="A0A1E4STC9"/>
<feature type="compositionally biased region" description="Basic residues" evidence="1">
    <location>
        <begin position="503"/>
        <end position="512"/>
    </location>
</feature>
<name>A0A1E4STC9_9ASCO</name>
<sequence length="519" mass="56544">MSYRATAAAIRNSFTGFQDDSSKRSSSIDFKSMDSSSDLFYYTSSNISKKIINFTNCGNDLLELIPQIIDNDYEDRELAKQLDYKFTDLKQLKFEIYNEIEGLKPSLDFSDMNRINQINQLSFNFKKAIDSNMTALANLKLNIVQYCKSLYVASNPQVSDSSVSELIENFSSSNNQRYYERALDDAQTEAARGLIHKIKFVCVDKIKIEQMLGDFNGTKEKISDVNIQPSGNTNYAKQYGSLEKSISPPSISQVQARKKRRTRMIISLVIFGILTIIGCVAGAVAAKNHSNNNDSDSSSDTLSNQVAQAAPYTTTEAPLIGDFISSYVADAATTAEATETGSSNKNVKSKKKIKSTTVAPMGAKVTKTATARKHKAKATTTVAVAKATKTAVKKHKAKAKATTTVAVAKAAKTAVKKHKAKETTTVAVAKATKTAVKKHKAKATTTVAVAKVTKTATVKKNKAKEKTKSTTTVAVAKSKSTKTVSKPKKHDSSKSTPPNKKAALQKKSKKFNMYKGWSG</sequence>
<organism evidence="3 4">
    <name type="scientific">[Candida] arabinofermentans NRRL YB-2248</name>
    <dbReference type="NCBI Taxonomy" id="983967"/>
    <lineage>
        <taxon>Eukaryota</taxon>
        <taxon>Fungi</taxon>
        <taxon>Dikarya</taxon>
        <taxon>Ascomycota</taxon>
        <taxon>Saccharomycotina</taxon>
        <taxon>Pichiomycetes</taxon>
        <taxon>Pichiales</taxon>
        <taxon>Pichiaceae</taxon>
        <taxon>Ogataea</taxon>
        <taxon>Ogataea/Candida clade</taxon>
    </lineage>
</organism>
<dbReference type="InterPro" id="IPR010989">
    <property type="entry name" value="SNARE"/>
</dbReference>
<dbReference type="GO" id="GO:0016192">
    <property type="term" value="P:vesicle-mediated transport"/>
    <property type="evidence" value="ECO:0007669"/>
    <property type="project" value="InterPro"/>
</dbReference>
<evidence type="ECO:0000256" key="1">
    <source>
        <dbReference type="SAM" id="MobiDB-lite"/>
    </source>
</evidence>
<reference evidence="4" key="1">
    <citation type="submission" date="2016-04" db="EMBL/GenBank/DDBJ databases">
        <title>Comparative genomics of biotechnologically important yeasts.</title>
        <authorList>
            <consortium name="DOE Joint Genome Institute"/>
            <person name="Riley R."/>
            <person name="Haridas S."/>
            <person name="Wolfe K.H."/>
            <person name="Lopes M.R."/>
            <person name="Hittinger C.T."/>
            <person name="Goker M."/>
            <person name="Salamov A."/>
            <person name="Wisecaver J."/>
            <person name="Long T.M."/>
            <person name="Aerts A.L."/>
            <person name="Barry K."/>
            <person name="Choi C."/>
            <person name="Clum A."/>
            <person name="Coughlan A.Y."/>
            <person name="Deshpande S."/>
            <person name="Douglass A.P."/>
            <person name="Hanson S.J."/>
            <person name="Klenk H.-P."/>
            <person name="Labutti K."/>
            <person name="Lapidus A."/>
            <person name="Lindquist E."/>
            <person name="Lipzen A."/>
            <person name="Meier-Kolthoff J.P."/>
            <person name="Ohm R.A."/>
            <person name="Otillar R.P."/>
            <person name="Pangilinan J."/>
            <person name="Peng Y."/>
            <person name="Rokas A."/>
            <person name="Rosa C.A."/>
            <person name="Scheuner C."/>
            <person name="Sibirny A.A."/>
            <person name="Slot J.C."/>
            <person name="Stielow J.B."/>
            <person name="Sun H."/>
            <person name="Kurtzman C.P."/>
            <person name="Blackwell M."/>
            <person name="Grigoriev I.V."/>
            <person name="Jeffries T.W."/>
        </authorList>
    </citation>
    <scope>NUCLEOTIDE SEQUENCE [LARGE SCALE GENOMIC DNA]</scope>
    <source>
        <strain evidence="4">NRRL YB-2248</strain>
    </source>
</reference>
<dbReference type="Gene3D" id="1.20.58.70">
    <property type="match status" value="1"/>
</dbReference>
<keyword evidence="2" id="KW-0812">Transmembrane</keyword>
<dbReference type="Proteomes" id="UP000094801">
    <property type="component" value="Unassembled WGS sequence"/>
</dbReference>
<evidence type="ECO:0000256" key="2">
    <source>
        <dbReference type="SAM" id="Phobius"/>
    </source>
</evidence>
<evidence type="ECO:0000313" key="3">
    <source>
        <dbReference type="EMBL" id="ODV82697.1"/>
    </source>
</evidence>